<proteinExistence type="predicted"/>
<gene>
    <name evidence="2" type="ORF">Tco_0857336</name>
</gene>
<dbReference type="EMBL" id="BQNB010012976">
    <property type="protein sequence ID" value="GJT10294.1"/>
    <property type="molecule type" value="Genomic_DNA"/>
</dbReference>
<name>A0ABQ5B7T9_9ASTR</name>
<organism evidence="2 3">
    <name type="scientific">Tanacetum coccineum</name>
    <dbReference type="NCBI Taxonomy" id="301880"/>
    <lineage>
        <taxon>Eukaryota</taxon>
        <taxon>Viridiplantae</taxon>
        <taxon>Streptophyta</taxon>
        <taxon>Embryophyta</taxon>
        <taxon>Tracheophyta</taxon>
        <taxon>Spermatophyta</taxon>
        <taxon>Magnoliopsida</taxon>
        <taxon>eudicotyledons</taxon>
        <taxon>Gunneridae</taxon>
        <taxon>Pentapetalae</taxon>
        <taxon>asterids</taxon>
        <taxon>campanulids</taxon>
        <taxon>Asterales</taxon>
        <taxon>Asteraceae</taxon>
        <taxon>Asteroideae</taxon>
        <taxon>Anthemideae</taxon>
        <taxon>Anthemidinae</taxon>
        <taxon>Tanacetum</taxon>
    </lineage>
</organism>
<feature type="compositionally biased region" description="Acidic residues" evidence="1">
    <location>
        <begin position="134"/>
        <end position="149"/>
    </location>
</feature>
<reference evidence="2" key="2">
    <citation type="submission" date="2022-01" db="EMBL/GenBank/DDBJ databases">
        <authorList>
            <person name="Yamashiro T."/>
            <person name="Shiraishi A."/>
            <person name="Satake H."/>
            <person name="Nakayama K."/>
        </authorList>
    </citation>
    <scope>NUCLEOTIDE SEQUENCE</scope>
</reference>
<feature type="compositionally biased region" description="Basic and acidic residues" evidence="1">
    <location>
        <begin position="154"/>
        <end position="166"/>
    </location>
</feature>
<feature type="compositionally biased region" description="Basic and acidic residues" evidence="1">
    <location>
        <begin position="75"/>
        <end position="85"/>
    </location>
</feature>
<feature type="compositionally biased region" description="Basic and acidic residues" evidence="1">
    <location>
        <begin position="97"/>
        <end position="115"/>
    </location>
</feature>
<comment type="caution">
    <text evidence="2">The sequence shown here is derived from an EMBL/GenBank/DDBJ whole genome shotgun (WGS) entry which is preliminary data.</text>
</comment>
<accession>A0ABQ5B7T9</accession>
<dbReference type="Proteomes" id="UP001151760">
    <property type="component" value="Unassembled WGS sequence"/>
</dbReference>
<feature type="compositionally biased region" description="Basic and acidic residues" evidence="1">
    <location>
        <begin position="124"/>
        <end position="133"/>
    </location>
</feature>
<sequence>MYVAKGEPKCKPMFEIPIREAMIRREIKESDAYVNYLAKYPHAQSGTPTPRKGQGKGYMHKGDMEVNKPKKKKDAVKLKAKEQASHDTQLLLNLKKQTKESKKQRNLKEIRKAPRDGSGVAPDSLDHNESTDSKDDDSDKDSDDDEDQAVDFVIRPHDKEQEQTQP</sequence>
<protein>
    <submittedName>
        <fullName evidence="2">Uncharacterized protein</fullName>
    </submittedName>
</protein>
<feature type="region of interest" description="Disordered" evidence="1">
    <location>
        <begin position="41"/>
        <end position="166"/>
    </location>
</feature>
<evidence type="ECO:0000313" key="3">
    <source>
        <dbReference type="Proteomes" id="UP001151760"/>
    </source>
</evidence>
<evidence type="ECO:0000256" key="1">
    <source>
        <dbReference type="SAM" id="MobiDB-lite"/>
    </source>
</evidence>
<reference evidence="2" key="1">
    <citation type="journal article" date="2022" name="Int. J. Mol. Sci.">
        <title>Draft Genome of Tanacetum Coccineum: Genomic Comparison of Closely Related Tanacetum-Family Plants.</title>
        <authorList>
            <person name="Yamashiro T."/>
            <person name="Shiraishi A."/>
            <person name="Nakayama K."/>
            <person name="Satake H."/>
        </authorList>
    </citation>
    <scope>NUCLEOTIDE SEQUENCE</scope>
</reference>
<keyword evidence="3" id="KW-1185">Reference proteome</keyword>
<evidence type="ECO:0000313" key="2">
    <source>
        <dbReference type="EMBL" id="GJT10294.1"/>
    </source>
</evidence>